<name>A0A9D1Y8H2_9FIRM</name>
<keyword evidence="7" id="KW-0902">Two-component regulatory system</keyword>
<dbReference type="PANTHER" id="PTHR45453">
    <property type="entry name" value="PHOSPHATE REGULON SENSOR PROTEIN PHOR"/>
    <property type="match status" value="1"/>
</dbReference>
<comment type="caution">
    <text evidence="10">The sequence shown here is derived from an EMBL/GenBank/DDBJ whole genome shotgun (WGS) entry which is preliminary data.</text>
</comment>
<proteinExistence type="predicted"/>
<dbReference type="EC" id="2.7.13.3" evidence="3"/>
<evidence type="ECO:0000313" key="10">
    <source>
        <dbReference type="EMBL" id="HIY20967.1"/>
    </source>
</evidence>
<dbReference type="CDD" id="cd00075">
    <property type="entry name" value="HATPase"/>
    <property type="match status" value="1"/>
</dbReference>
<dbReference type="PROSITE" id="PS50109">
    <property type="entry name" value="HIS_KIN"/>
    <property type="match status" value="1"/>
</dbReference>
<protein>
    <recommendedName>
        <fullName evidence="3">histidine kinase</fullName>
        <ecNumber evidence="3">2.7.13.3</ecNumber>
    </recommendedName>
</protein>
<dbReference type="InterPro" id="IPR003661">
    <property type="entry name" value="HisK_dim/P_dom"/>
</dbReference>
<gene>
    <name evidence="10" type="ORF">H9841_03570</name>
</gene>
<evidence type="ECO:0000259" key="9">
    <source>
        <dbReference type="PROSITE" id="PS50109"/>
    </source>
</evidence>
<dbReference type="Proteomes" id="UP000823868">
    <property type="component" value="Unassembled WGS sequence"/>
</dbReference>
<dbReference type="InterPro" id="IPR004358">
    <property type="entry name" value="Sig_transdc_His_kin-like_C"/>
</dbReference>
<dbReference type="SUPFAM" id="SSF55874">
    <property type="entry name" value="ATPase domain of HSP90 chaperone/DNA topoisomerase II/histidine kinase"/>
    <property type="match status" value="1"/>
</dbReference>
<dbReference type="PANTHER" id="PTHR45453:SF1">
    <property type="entry name" value="PHOSPHATE REGULON SENSOR PROTEIN PHOR"/>
    <property type="match status" value="1"/>
</dbReference>
<dbReference type="InterPro" id="IPR005467">
    <property type="entry name" value="His_kinase_dom"/>
</dbReference>
<comment type="catalytic activity">
    <reaction evidence="1">
        <text>ATP + protein L-histidine = ADP + protein N-phospho-L-histidine.</text>
        <dbReference type="EC" id="2.7.13.3"/>
    </reaction>
</comment>
<reference evidence="10" key="2">
    <citation type="submission" date="2021-04" db="EMBL/GenBank/DDBJ databases">
        <authorList>
            <person name="Gilroy R."/>
        </authorList>
    </citation>
    <scope>NUCLEOTIDE SEQUENCE</scope>
    <source>
        <strain evidence="10">ChiBcec16_6824</strain>
    </source>
</reference>
<dbReference type="InterPro" id="IPR036890">
    <property type="entry name" value="HATPase_C_sf"/>
</dbReference>
<feature type="domain" description="Histidine kinase" evidence="9">
    <location>
        <begin position="464"/>
        <end position="672"/>
    </location>
</feature>
<evidence type="ECO:0000256" key="1">
    <source>
        <dbReference type="ARBA" id="ARBA00000085"/>
    </source>
</evidence>
<dbReference type="Gene3D" id="1.10.287.130">
    <property type="match status" value="1"/>
</dbReference>
<dbReference type="SMART" id="SM00388">
    <property type="entry name" value="HisKA"/>
    <property type="match status" value="1"/>
</dbReference>
<sequence>MKRMKWKLSSLTAITLLLTLAVLGTWGIAMYCVTSVAAEYAAERYLANYGDFASTLANRSFAHWLGKGFDLEYANYDRNRMWEAADTGNRADSFLLLNCTSAEGDGGFLERLDRDKVYSTAAVYDGEGNLLVCGWEDFFYFEYLTEEQWANREERSGNSARARFDREKLTEAGREMIQDSNLTFDAQALRFTGCFDGVEFTPKAIESIDWDEFQDALFSKGSGTYTVPGVVEDYGLAWTTLYENPDVVPAEEEIVTFYSDWFDVCYFPPSPSFSYHGNSYADLSALVGELGPELAAGQKSLARYEGLNLLIPSVNYCFSLDGETYYTPYFTRQEGYEDEAPQVHFYVVSAVYCSPWRTAFGELRDVYVVTFLLSALFVLLVRASIKRRLTDPLQQISTAMTNNIGANGWRWDMSQAWREGQVLQEGFLQHCDTIRMQKNEITRLNTALEYAKQAEENRRQMTSNLAHELKTPLAVIHSYAEGLKEHVAEDKREKYMDVILSEVERTDSMVLELLDLSRLEAGKVKLSRDDFSILALTKAIFDKLERTAQAKQLHLSFSFPEDFTITADENRIAQVIENFATNAIKYTPVGGYVAVTVQNRYGKTTFTIENESPPLSEEALRQVWDTFYRADESRSGGGTGLGLAIAKSIIDLHGGKCSVWNTATGVAFQFVI</sequence>
<evidence type="ECO:0000256" key="4">
    <source>
        <dbReference type="ARBA" id="ARBA00022553"/>
    </source>
</evidence>
<dbReference type="GO" id="GO:0000155">
    <property type="term" value="F:phosphorelay sensor kinase activity"/>
    <property type="evidence" value="ECO:0007669"/>
    <property type="project" value="InterPro"/>
</dbReference>
<dbReference type="GO" id="GO:0005886">
    <property type="term" value="C:plasma membrane"/>
    <property type="evidence" value="ECO:0007669"/>
    <property type="project" value="TreeGrafter"/>
</dbReference>
<evidence type="ECO:0000256" key="2">
    <source>
        <dbReference type="ARBA" id="ARBA00004370"/>
    </source>
</evidence>
<dbReference type="Pfam" id="PF00512">
    <property type="entry name" value="HisKA"/>
    <property type="match status" value="1"/>
</dbReference>
<keyword evidence="4" id="KW-0597">Phosphoprotein</keyword>
<organism evidence="10 11">
    <name type="scientific">Candidatus Flavonifractor merdigallinarum</name>
    <dbReference type="NCBI Taxonomy" id="2838589"/>
    <lineage>
        <taxon>Bacteria</taxon>
        <taxon>Bacillati</taxon>
        <taxon>Bacillota</taxon>
        <taxon>Clostridia</taxon>
        <taxon>Eubacteriales</taxon>
        <taxon>Oscillospiraceae</taxon>
        <taxon>Flavonifractor</taxon>
    </lineage>
</organism>
<dbReference type="AlphaFoldDB" id="A0A9D1Y8H2"/>
<feature type="coiled-coil region" evidence="8">
    <location>
        <begin position="444"/>
        <end position="471"/>
    </location>
</feature>
<dbReference type="PRINTS" id="PR00344">
    <property type="entry name" value="BCTRLSENSOR"/>
</dbReference>
<dbReference type="InterPro" id="IPR050351">
    <property type="entry name" value="BphY/WalK/GraS-like"/>
</dbReference>
<dbReference type="Gene3D" id="3.30.565.10">
    <property type="entry name" value="Histidine kinase-like ATPase, C-terminal domain"/>
    <property type="match status" value="1"/>
</dbReference>
<evidence type="ECO:0000256" key="6">
    <source>
        <dbReference type="ARBA" id="ARBA00022777"/>
    </source>
</evidence>
<dbReference type="InterPro" id="IPR036097">
    <property type="entry name" value="HisK_dim/P_sf"/>
</dbReference>
<dbReference type="CDD" id="cd00082">
    <property type="entry name" value="HisKA"/>
    <property type="match status" value="1"/>
</dbReference>
<dbReference type="GO" id="GO:0016036">
    <property type="term" value="P:cellular response to phosphate starvation"/>
    <property type="evidence" value="ECO:0007669"/>
    <property type="project" value="TreeGrafter"/>
</dbReference>
<keyword evidence="6 10" id="KW-0418">Kinase</keyword>
<evidence type="ECO:0000256" key="3">
    <source>
        <dbReference type="ARBA" id="ARBA00012438"/>
    </source>
</evidence>
<dbReference type="FunFam" id="1.10.287.130:FF:000001">
    <property type="entry name" value="Two-component sensor histidine kinase"/>
    <property type="match status" value="1"/>
</dbReference>
<dbReference type="SUPFAM" id="SSF47384">
    <property type="entry name" value="Homodimeric domain of signal transducing histidine kinase"/>
    <property type="match status" value="1"/>
</dbReference>
<dbReference type="EMBL" id="DXDX01000064">
    <property type="protein sequence ID" value="HIY20967.1"/>
    <property type="molecule type" value="Genomic_DNA"/>
</dbReference>
<keyword evidence="5" id="KW-0808">Transferase</keyword>
<accession>A0A9D1Y8H2</accession>
<evidence type="ECO:0000313" key="11">
    <source>
        <dbReference type="Proteomes" id="UP000823868"/>
    </source>
</evidence>
<reference evidence="10" key="1">
    <citation type="journal article" date="2021" name="PeerJ">
        <title>Extensive microbial diversity within the chicken gut microbiome revealed by metagenomics and culture.</title>
        <authorList>
            <person name="Gilroy R."/>
            <person name="Ravi A."/>
            <person name="Getino M."/>
            <person name="Pursley I."/>
            <person name="Horton D.L."/>
            <person name="Alikhan N.F."/>
            <person name="Baker D."/>
            <person name="Gharbi K."/>
            <person name="Hall N."/>
            <person name="Watson M."/>
            <person name="Adriaenssens E.M."/>
            <person name="Foster-Nyarko E."/>
            <person name="Jarju S."/>
            <person name="Secka A."/>
            <person name="Antonio M."/>
            <person name="Oren A."/>
            <person name="Chaudhuri R.R."/>
            <person name="La Ragione R."/>
            <person name="Hildebrand F."/>
            <person name="Pallen M.J."/>
        </authorList>
    </citation>
    <scope>NUCLEOTIDE SEQUENCE</scope>
    <source>
        <strain evidence="10">ChiBcec16_6824</strain>
    </source>
</reference>
<evidence type="ECO:0000256" key="8">
    <source>
        <dbReference type="SAM" id="Coils"/>
    </source>
</evidence>
<dbReference type="InterPro" id="IPR003594">
    <property type="entry name" value="HATPase_dom"/>
</dbReference>
<dbReference type="GO" id="GO:0004721">
    <property type="term" value="F:phosphoprotein phosphatase activity"/>
    <property type="evidence" value="ECO:0007669"/>
    <property type="project" value="TreeGrafter"/>
</dbReference>
<dbReference type="SMART" id="SM00387">
    <property type="entry name" value="HATPase_c"/>
    <property type="match status" value="1"/>
</dbReference>
<comment type="subcellular location">
    <subcellularLocation>
        <location evidence="2">Membrane</location>
    </subcellularLocation>
</comment>
<evidence type="ECO:0000256" key="7">
    <source>
        <dbReference type="ARBA" id="ARBA00023012"/>
    </source>
</evidence>
<evidence type="ECO:0000256" key="5">
    <source>
        <dbReference type="ARBA" id="ARBA00022679"/>
    </source>
</evidence>
<dbReference type="Pfam" id="PF02518">
    <property type="entry name" value="HATPase_c"/>
    <property type="match status" value="1"/>
</dbReference>
<keyword evidence="8" id="KW-0175">Coiled coil</keyword>